<dbReference type="PANTHER" id="PTHR43420:SF12">
    <property type="entry name" value="N-ACETYLTRANSFERASE DOMAIN-CONTAINING PROTEIN"/>
    <property type="match status" value="1"/>
</dbReference>
<gene>
    <name evidence="4" type="primary">ypeA</name>
    <name evidence="4" type="ORF">NCTC10297_01950</name>
</gene>
<evidence type="ECO:0000256" key="2">
    <source>
        <dbReference type="ARBA" id="ARBA00023315"/>
    </source>
</evidence>
<dbReference type="Proteomes" id="UP000274100">
    <property type="component" value="Chromosome"/>
</dbReference>
<evidence type="ECO:0000313" key="4">
    <source>
        <dbReference type="EMBL" id="VEG13967.1"/>
    </source>
</evidence>
<accession>A0A3S4QTI8</accession>
<dbReference type="InterPro" id="IPR050680">
    <property type="entry name" value="YpeA/RimI_acetyltransf"/>
</dbReference>
<keyword evidence="2 4" id="KW-0012">Acyltransferase</keyword>
<feature type="domain" description="N-acetyltransferase" evidence="3">
    <location>
        <begin position="36"/>
        <end position="184"/>
    </location>
</feature>
<dbReference type="EMBL" id="LR134343">
    <property type="protein sequence ID" value="VEG13967.1"/>
    <property type="molecule type" value="Genomic_DNA"/>
</dbReference>
<organism evidence="4 5">
    <name type="scientific">Moraxella cuniculi</name>
    <dbReference type="NCBI Taxonomy" id="34061"/>
    <lineage>
        <taxon>Bacteria</taxon>
        <taxon>Pseudomonadati</taxon>
        <taxon>Pseudomonadota</taxon>
        <taxon>Gammaproteobacteria</taxon>
        <taxon>Moraxellales</taxon>
        <taxon>Moraxellaceae</taxon>
        <taxon>Moraxella</taxon>
    </lineage>
</organism>
<dbReference type="PANTHER" id="PTHR43420">
    <property type="entry name" value="ACETYLTRANSFERASE"/>
    <property type="match status" value="1"/>
</dbReference>
<dbReference type="KEGG" id="mcun:NCTC10297_01950"/>
<proteinExistence type="predicted"/>
<protein>
    <submittedName>
        <fullName evidence="4">Acetyltransferase YpeA</fullName>
        <ecNumber evidence="4">2.3.1.-</ecNumber>
    </submittedName>
</protein>
<dbReference type="InterPro" id="IPR000182">
    <property type="entry name" value="GNAT_dom"/>
</dbReference>
<dbReference type="AlphaFoldDB" id="A0A3S4QTI8"/>
<dbReference type="CDD" id="cd04301">
    <property type="entry name" value="NAT_SF"/>
    <property type="match status" value="1"/>
</dbReference>
<evidence type="ECO:0000259" key="3">
    <source>
        <dbReference type="PROSITE" id="PS51186"/>
    </source>
</evidence>
<reference evidence="4 5" key="1">
    <citation type="submission" date="2018-12" db="EMBL/GenBank/DDBJ databases">
        <authorList>
            <consortium name="Pathogen Informatics"/>
        </authorList>
    </citation>
    <scope>NUCLEOTIDE SEQUENCE [LARGE SCALE GENOMIC DNA]</scope>
    <source>
        <strain evidence="4 5">NCTC10297</strain>
    </source>
</reference>
<dbReference type="GO" id="GO:0016747">
    <property type="term" value="F:acyltransferase activity, transferring groups other than amino-acyl groups"/>
    <property type="evidence" value="ECO:0007669"/>
    <property type="project" value="InterPro"/>
</dbReference>
<keyword evidence="1 4" id="KW-0808">Transferase</keyword>
<dbReference type="PROSITE" id="PS51186">
    <property type="entry name" value="GNAT"/>
    <property type="match status" value="1"/>
</dbReference>
<name>A0A3S4QTI8_9GAMM</name>
<evidence type="ECO:0000256" key="1">
    <source>
        <dbReference type="ARBA" id="ARBA00022679"/>
    </source>
</evidence>
<dbReference type="EC" id="2.3.1.-" evidence="4"/>
<dbReference type="OrthoDB" id="9796919at2"/>
<dbReference type="Gene3D" id="3.40.630.30">
    <property type="match status" value="1"/>
</dbReference>
<sequence length="185" mass="20337">MVVILDGKTACQWHDLLVHLAYLEQSALPDDAWQVGSIKTMLGQFGAAVAVVVAAKPIDGAMRGDCLQGEAATMWLQQSLADNQLSIVAYCLFQVVFETAEIHRIGTHPDYHRRGLATRLMTAVNQSVAAAGAERLLLEVRADNVAAIGLYQRQGFEPIDVREGYYRTDDGQSVDALIMQQRIHD</sequence>
<dbReference type="Pfam" id="PF00583">
    <property type="entry name" value="Acetyltransf_1"/>
    <property type="match status" value="1"/>
</dbReference>
<dbReference type="InterPro" id="IPR016181">
    <property type="entry name" value="Acyl_CoA_acyltransferase"/>
</dbReference>
<evidence type="ECO:0000313" key="5">
    <source>
        <dbReference type="Proteomes" id="UP000274100"/>
    </source>
</evidence>
<dbReference type="RefSeq" id="WP_126331556.1">
    <property type="nucleotide sequence ID" value="NZ_LR134343.1"/>
</dbReference>
<dbReference type="SUPFAM" id="SSF55729">
    <property type="entry name" value="Acyl-CoA N-acyltransferases (Nat)"/>
    <property type="match status" value="1"/>
</dbReference>